<name>A0AA40EF87_9PEZI</name>
<evidence type="ECO:0000313" key="2">
    <source>
        <dbReference type="EMBL" id="KAK0735366.1"/>
    </source>
</evidence>
<feature type="region of interest" description="Disordered" evidence="1">
    <location>
        <begin position="23"/>
        <end position="47"/>
    </location>
</feature>
<proteinExistence type="predicted"/>
<comment type="caution">
    <text evidence="2">The sequence shown here is derived from an EMBL/GenBank/DDBJ whole genome shotgun (WGS) entry which is preliminary data.</text>
</comment>
<organism evidence="2 3">
    <name type="scientific">Apiosordaria backusii</name>
    <dbReference type="NCBI Taxonomy" id="314023"/>
    <lineage>
        <taxon>Eukaryota</taxon>
        <taxon>Fungi</taxon>
        <taxon>Dikarya</taxon>
        <taxon>Ascomycota</taxon>
        <taxon>Pezizomycotina</taxon>
        <taxon>Sordariomycetes</taxon>
        <taxon>Sordariomycetidae</taxon>
        <taxon>Sordariales</taxon>
        <taxon>Lasiosphaeriaceae</taxon>
        <taxon>Apiosordaria</taxon>
    </lineage>
</organism>
<feature type="compositionally biased region" description="Polar residues" evidence="1">
    <location>
        <begin position="23"/>
        <end position="42"/>
    </location>
</feature>
<dbReference type="EMBL" id="JAUKTV010000007">
    <property type="protein sequence ID" value="KAK0735366.1"/>
    <property type="molecule type" value="Genomic_DNA"/>
</dbReference>
<keyword evidence="3" id="KW-1185">Reference proteome</keyword>
<evidence type="ECO:0000313" key="3">
    <source>
        <dbReference type="Proteomes" id="UP001172159"/>
    </source>
</evidence>
<accession>A0AA40EF87</accession>
<dbReference type="Proteomes" id="UP001172159">
    <property type="component" value="Unassembled WGS sequence"/>
</dbReference>
<protein>
    <submittedName>
        <fullName evidence="2">Uncharacterized protein</fullName>
    </submittedName>
</protein>
<evidence type="ECO:0000256" key="1">
    <source>
        <dbReference type="SAM" id="MobiDB-lite"/>
    </source>
</evidence>
<reference evidence="2" key="1">
    <citation type="submission" date="2023-06" db="EMBL/GenBank/DDBJ databases">
        <title>Genome-scale phylogeny and comparative genomics of the fungal order Sordariales.</title>
        <authorList>
            <consortium name="Lawrence Berkeley National Laboratory"/>
            <person name="Hensen N."/>
            <person name="Bonometti L."/>
            <person name="Westerberg I."/>
            <person name="Brannstrom I.O."/>
            <person name="Guillou S."/>
            <person name="Cros-Aarteil S."/>
            <person name="Calhoun S."/>
            <person name="Haridas S."/>
            <person name="Kuo A."/>
            <person name="Mondo S."/>
            <person name="Pangilinan J."/>
            <person name="Riley R."/>
            <person name="Labutti K."/>
            <person name="Andreopoulos B."/>
            <person name="Lipzen A."/>
            <person name="Chen C."/>
            <person name="Yanf M."/>
            <person name="Daum C."/>
            <person name="Ng V."/>
            <person name="Clum A."/>
            <person name="Steindorff A."/>
            <person name="Ohm R."/>
            <person name="Martin F."/>
            <person name="Silar P."/>
            <person name="Natvig D."/>
            <person name="Lalanne C."/>
            <person name="Gautier V."/>
            <person name="Ament-Velasquez S.L."/>
            <person name="Kruys A."/>
            <person name="Hutchinson M.I."/>
            <person name="Powell A.J."/>
            <person name="Barry K."/>
            <person name="Miller A.N."/>
            <person name="Grigoriev I.V."/>
            <person name="Debuchy R."/>
            <person name="Gladieux P."/>
            <person name="Thoren M.H."/>
            <person name="Johannesson H."/>
        </authorList>
    </citation>
    <scope>NUCLEOTIDE SEQUENCE</scope>
    <source>
        <strain evidence="2">CBS 540.89</strain>
    </source>
</reference>
<gene>
    <name evidence="2" type="ORF">B0T21DRAFT_184917</name>
</gene>
<sequence>MVPSSRPGLVQLATGSVAQWPTLPSTHASNQWSSTGLPTGLSTGPVDSGIEQRLAQWETTGLATVIFDQYRP</sequence>
<dbReference type="AlphaFoldDB" id="A0AA40EF87"/>